<name>A0A6G7VE20_9GAMM</name>
<evidence type="ECO:0000313" key="2">
    <source>
        <dbReference type="Proteomes" id="UP000502699"/>
    </source>
</evidence>
<dbReference type="EMBL" id="CP048029">
    <property type="protein sequence ID" value="QIK38098.1"/>
    <property type="molecule type" value="Genomic_DNA"/>
</dbReference>
<dbReference type="Proteomes" id="UP000502699">
    <property type="component" value="Chromosome"/>
</dbReference>
<dbReference type="AlphaFoldDB" id="A0A6G7VE20"/>
<keyword evidence="2" id="KW-1185">Reference proteome</keyword>
<reference evidence="2" key="1">
    <citation type="submission" date="2020-01" db="EMBL/GenBank/DDBJ databases">
        <title>Caldichromatium gen. nov., sp. nov., a thermophilic purple sulfur bacterium member of the family Chromatiaceae isolated from Nakabusa hot spring, Japan.</title>
        <authorList>
            <person name="Saini M.K."/>
            <person name="Hanada S."/>
            <person name="Tank M."/>
        </authorList>
    </citation>
    <scope>NUCLEOTIDE SEQUENCE [LARGE SCALE GENOMIC DNA]</scope>
    <source>
        <strain evidence="2">No.7</strain>
    </source>
</reference>
<gene>
    <name evidence="1" type="ORF">GWK36_08985</name>
</gene>
<sequence>MEKNWMHQIEDEDHARLVLHFARRGDRQAEKALLSAYFNRQHQGVPPFKEIEHWMNHAFALRGMYGDKLRWDECFAPDRETVKKKLAELDGLRECSKWMDDKEISEAVKRQIDKGEKTYDIASDDNIGPAFKLAAEELKELGYRLTPSTVRDRYYKSKRRR</sequence>
<dbReference type="RefSeq" id="WP_166270862.1">
    <property type="nucleotide sequence ID" value="NZ_CP048029.1"/>
</dbReference>
<evidence type="ECO:0000313" key="1">
    <source>
        <dbReference type="EMBL" id="QIK38098.1"/>
    </source>
</evidence>
<accession>A0A6G7VE20</accession>
<proteinExistence type="predicted"/>
<organism evidence="1 2">
    <name type="scientific">Caldichromatium japonicum</name>
    <dbReference type="NCBI Taxonomy" id="2699430"/>
    <lineage>
        <taxon>Bacteria</taxon>
        <taxon>Pseudomonadati</taxon>
        <taxon>Pseudomonadota</taxon>
        <taxon>Gammaproteobacteria</taxon>
        <taxon>Chromatiales</taxon>
        <taxon>Chromatiaceae</taxon>
        <taxon>Caldichromatium</taxon>
    </lineage>
</organism>
<protein>
    <submittedName>
        <fullName evidence="1">Uncharacterized protein</fullName>
    </submittedName>
</protein>
<dbReference type="KEGG" id="cjap:GWK36_08985"/>